<organism evidence="2 3">
    <name type="scientific">Herbidospora galbida</name>
    <dbReference type="NCBI Taxonomy" id="2575442"/>
    <lineage>
        <taxon>Bacteria</taxon>
        <taxon>Bacillati</taxon>
        <taxon>Actinomycetota</taxon>
        <taxon>Actinomycetes</taxon>
        <taxon>Streptosporangiales</taxon>
        <taxon>Streptosporangiaceae</taxon>
        <taxon>Herbidospora</taxon>
    </lineage>
</organism>
<evidence type="ECO:0000313" key="3">
    <source>
        <dbReference type="Proteomes" id="UP000308705"/>
    </source>
</evidence>
<dbReference type="EMBL" id="SZQA01000055">
    <property type="protein sequence ID" value="TKK80769.1"/>
    <property type="molecule type" value="Genomic_DNA"/>
</dbReference>
<sequence length="183" mass="20200">MTDRRHLRAAHADRERVAEQLRVAVVEGRIDLDELNERIDLTYAARTLGELELVVADLPADGEVAAAGLELHTVDGNIRQEGRWLVPSRISARVGLGGRVRIDFTAADCVHREVVVDIDATSWFGDIVIVVPRGWKVDDTEVVRLTGGSVHNLRGVNLAPDGVVVRLTGQVKTGDVWVRYRKV</sequence>
<keyword evidence="3" id="KW-1185">Reference proteome</keyword>
<dbReference type="PANTHER" id="PTHR40763">
    <property type="entry name" value="MEMBRANE PROTEIN-RELATED"/>
    <property type="match status" value="1"/>
</dbReference>
<dbReference type="PANTHER" id="PTHR40763:SF4">
    <property type="entry name" value="DUF1707 DOMAIN-CONTAINING PROTEIN"/>
    <property type="match status" value="1"/>
</dbReference>
<proteinExistence type="predicted"/>
<accession>A0A4U3LYS2</accession>
<feature type="domain" description="DUF1707" evidence="1">
    <location>
        <begin position="7"/>
        <end position="59"/>
    </location>
</feature>
<dbReference type="AlphaFoldDB" id="A0A4U3LYS2"/>
<dbReference type="Proteomes" id="UP000308705">
    <property type="component" value="Unassembled WGS sequence"/>
</dbReference>
<comment type="caution">
    <text evidence="2">The sequence shown here is derived from an EMBL/GenBank/DDBJ whole genome shotgun (WGS) entry which is preliminary data.</text>
</comment>
<gene>
    <name evidence="2" type="ORF">FDA94_35460</name>
</gene>
<dbReference type="InterPro" id="IPR012551">
    <property type="entry name" value="DUF1707_SHOCT-like"/>
</dbReference>
<dbReference type="Pfam" id="PF08044">
    <property type="entry name" value="DUF1707"/>
    <property type="match status" value="1"/>
</dbReference>
<name>A0A4U3LYS2_9ACTN</name>
<evidence type="ECO:0000259" key="1">
    <source>
        <dbReference type="Pfam" id="PF08044"/>
    </source>
</evidence>
<protein>
    <submittedName>
        <fullName evidence="2">DUF1707 domain-containing protein</fullName>
    </submittedName>
</protein>
<dbReference type="RefSeq" id="WP_137251410.1">
    <property type="nucleotide sequence ID" value="NZ_SZQA01000055.1"/>
</dbReference>
<evidence type="ECO:0000313" key="2">
    <source>
        <dbReference type="EMBL" id="TKK80769.1"/>
    </source>
</evidence>
<reference evidence="2 3" key="1">
    <citation type="submission" date="2019-04" db="EMBL/GenBank/DDBJ databases">
        <title>Herbidospora sp. NEAU-GS14.nov., a novel actinomycete isolated from soil.</title>
        <authorList>
            <person name="Han L."/>
        </authorList>
    </citation>
    <scope>NUCLEOTIDE SEQUENCE [LARGE SCALE GENOMIC DNA]</scope>
    <source>
        <strain evidence="2 3">NEAU-GS14</strain>
    </source>
</reference>
<dbReference type="OrthoDB" id="4772576at2"/>